<proteinExistence type="predicted"/>
<dbReference type="Pfam" id="PF13649">
    <property type="entry name" value="Methyltransf_25"/>
    <property type="match status" value="1"/>
</dbReference>
<dbReference type="AlphaFoldDB" id="A0A383RBZ6"/>
<gene>
    <name evidence="2" type="ORF">PBLR_12241</name>
</gene>
<protein>
    <submittedName>
        <fullName evidence="2">SAM-dependent methyltransferase</fullName>
    </submittedName>
</protein>
<keyword evidence="2" id="KW-0489">Methyltransferase</keyword>
<dbReference type="GO" id="GO:0008168">
    <property type="term" value="F:methyltransferase activity"/>
    <property type="evidence" value="ECO:0007669"/>
    <property type="project" value="UniProtKB-KW"/>
</dbReference>
<dbReference type="RefSeq" id="WP_138185828.1">
    <property type="nucleotide sequence ID" value="NZ_LS992241.1"/>
</dbReference>
<evidence type="ECO:0000313" key="2">
    <source>
        <dbReference type="EMBL" id="SYX83819.1"/>
    </source>
</evidence>
<accession>A0A383RBZ6</accession>
<dbReference type="GO" id="GO:0032259">
    <property type="term" value="P:methylation"/>
    <property type="evidence" value="ECO:0007669"/>
    <property type="project" value="UniProtKB-KW"/>
</dbReference>
<dbReference type="SUPFAM" id="SSF53335">
    <property type="entry name" value="S-adenosyl-L-methionine-dependent methyltransferases"/>
    <property type="match status" value="1"/>
</dbReference>
<dbReference type="InterPro" id="IPR041698">
    <property type="entry name" value="Methyltransf_25"/>
</dbReference>
<evidence type="ECO:0000259" key="1">
    <source>
        <dbReference type="Pfam" id="PF13649"/>
    </source>
</evidence>
<dbReference type="InterPro" id="IPR029063">
    <property type="entry name" value="SAM-dependent_MTases_sf"/>
</dbReference>
<sequence>MEKLYYGELCSLFYDLDKPEAPKEQMDFWMSYADKTMRILEPMCGSGRFLVPFLEQGYQIDGFDLSADMIGRCQEKLTSLGFTTRIDLCDFNNFDTSISKYDFIFIAAGSFSLLTEREEVINALHVMKNCLTPTGRIVLSIASDLPYRGIGQSSVNQEQFELAAFEDGRRVGKDSVEVALRSKHAYDTDKQILYSMISYELYIDNKHVHTEYEDFHLRLYQPNEFDCIVEQCGFVIAHKYADLDKNNVDFQKAEEIYYELHK</sequence>
<feature type="domain" description="Methyltransferase" evidence="1">
    <location>
        <begin position="39"/>
        <end position="135"/>
    </location>
</feature>
<reference evidence="3" key="1">
    <citation type="submission" date="2018-08" db="EMBL/GenBank/DDBJ databases">
        <authorList>
            <person name="Chevrot R."/>
        </authorList>
    </citation>
    <scope>NUCLEOTIDE SEQUENCE [LARGE SCALE GENOMIC DNA]</scope>
</reference>
<organism evidence="2 3">
    <name type="scientific">Paenibacillus alvei</name>
    <name type="common">Bacillus alvei</name>
    <dbReference type="NCBI Taxonomy" id="44250"/>
    <lineage>
        <taxon>Bacteria</taxon>
        <taxon>Bacillati</taxon>
        <taxon>Bacillota</taxon>
        <taxon>Bacilli</taxon>
        <taxon>Bacillales</taxon>
        <taxon>Paenibacillaceae</taxon>
        <taxon>Paenibacillus</taxon>
    </lineage>
</organism>
<dbReference type="Proteomes" id="UP000304148">
    <property type="component" value="Chromosome"/>
</dbReference>
<evidence type="ECO:0000313" key="3">
    <source>
        <dbReference type="Proteomes" id="UP000304148"/>
    </source>
</evidence>
<name>A0A383RBZ6_PAEAL</name>
<dbReference type="EMBL" id="LS992241">
    <property type="protein sequence ID" value="SYX83819.1"/>
    <property type="molecule type" value="Genomic_DNA"/>
</dbReference>
<keyword evidence="2" id="KW-0808">Transferase</keyword>
<dbReference type="CDD" id="cd02440">
    <property type="entry name" value="AdoMet_MTases"/>
    <property type="match status" value="1"/>
</dbReference>
<dbReference type="Gene3D" id="3.40.50.150">
    <property type="entry name" value="Vaccinia Virus protein VP39"/>
    <property type="match status" value="1"/>
</dbReference>